<accession>A0A059CGK1</accession>
<keyword evidence="3" id="KW-0863">Zinc-finger</keyword>
<feature type="compositionally biased region" description="Polar residues" evidence="6">
    <location>
        <begin position="416"/>
        <end position="427"/>
    </location>
</feature>
<feature type="compositionally biased region" description="Polar residues" evidence="6">
    <location>
        <begin position="694"/>
        <end position="703"/>
    </location>
</feature>
<dbReference type="InterPro" id="IPR011011">
    <property type="entry name" value="Znf_FYVE_PHD"/>
</dbReference>
<keyword evidence="5" id="KW-0539">Nucleus</keyword>
<dbReference type="GO" id="GO:0005634">
    <property type="term" value="C:nucleus"/>
    <property type="evidence" value="ECO:0000318"/>
    <property type="project" value="GO_Central"/>
</dbReference>
<dbReference type="AlphaFoldDB" id="A0A059CGK1"/>
<feature type="compositionally biased region" description="Basic and acidic residues" evidence="6">
    <location>
        <begin position="644"/>
        <end position="657"/>
    </location>
</feature>
<feature type="compositionally biased region" description="Polar residues" evidence="6">
    <location>
        <begin position="634"/>
        <end position="643"/>
    </location>
</feature>
<dbReference type="SMART" id="SM00249">
    <property type="entry name" value="PHD"/>
    <property type="match status" value="1"/>
</dbReference>
<feature type="region of interest" description="Disordered" evidence="6">
    <location>
        <begin position="486"/>
        <end position="522"/>
    </location>
</feature>
<dbReference type="PANTHER" id="PTHR14571">
    <property type="entry name" value="HISTONE-LYSINE N-METHYLTRANSFERASE SET-26-RELATED"/>
    <property type="match status" value="1"/>
</dbReference>
<dbReference type="OMA" id="DWVDESW"/>
<dbReference type="InterPro" id="IPR056065">
    <property type="entry name" value="DUF7648"/>
</dbReference>
<feature type="compositionally biased region" description="Acidic residues" evidence="6">
    <location>
        <begin position="1094"/>
        <end position="1103"/>
    </location>
</feature>
<protein>
    <recommendedName>
        <fullName evidence="7">Zinc finger PHD-type domain-containing protein</fullName>
    </recommendedName>
</protein>
<evidence type="ECO:0000256" key="4">
    <source>
        <dbReference type="ARBA" id="ARBA00022833"/>
    </source>
</evidence>
<feature type="region of interest" description="Disordered" evidence="6">
    <location>
        <begin position="561"/>
        <end position="597"/>
    </location>
</feature>
<keyword evidence="4" id="KW-0862">Zinc</keyword>
<gene>
    <name evidence="8" type="ORF">EUGRSUZ_D01670</name>
</gene>
<evidence type="ECO:0000256" key="5">
    <source>
        <dbReference type="ARBA" id="ARBA00023242"/>
    </source>
</evidence>
<feature type="region of interest" description="Disordered" evidence="6">
    <location>
        <begin position="609"/>
        <end position="786"/>
    </location>
</feature>
<keyword evidence="2" id="KW-0479">Metal-binding</keyword>
<feature type="compositionally biased region" description="Polar residues" evidence="6">
    <location>
        <begin position="1104"/>
        <end position="1113"/>
    </location>
</feature>
<sequence length="1140" mass="124513">MKGRSQRLQSTDPPDDWVDGSWTVDCICGVNFDDGEEMVNCDECGVWVHTRCSRYVKGEESFTCDKCKSKNNRNDSEETEVAQLLVELPTKTMRMEASYAGNEPARRPFRLWTEMPLEKKVHVQGIPGGDPGLFSGLSSVFTPQLWKCTGYVPKKFNFQYREFPCWDDNKEADGNAEDDNENAVDKGAGVLFSLSKENFVATPVKDLAGMKSRDQECRYDRKTQLRETKKWGAGDNAMKKERTLIRPVVIHTGKRKKEESGILKDISGKKKVRTAEKDVDHKRRTLHTSKAVLTPASDAKQLAFCEDRGPKSFKTDIRSVKNRDLRDGVPFEPESDGHVAVCKILENAKANSATLKQPLQGPSAEFSCPADAVSTKDEAGNHLLSGVNSSLKFVPSSDQRNEADSSTKLKVEESGIINNPDASSTGKVSVHPGEDVAQAAPETKDKQSPSDVNSNRSMGFSCDVKKEVDDDTCKGLLQIQSSPLADKNSVSLPSDDARYPGVSNTQTSENFKANDVEVNSSQCTDKKSLGTAQDAEAFCGIRVHTGQELSGDLFELKQEAVASEDSIERQKSSGEFKPALVSPEEPSKSSGTEFPIAPSAQKVVVSVGEASYTPPSLPVQKSSSSDKSKPLDAQNLNPIVKQRTTGESDPTAKKEQVSADVLTEKSGQGLVRKTPKLCSTSSSGASLKASHSSKVFQASGSKRTASDSKDPTFPSSKSSSSHNVAVSSGSGESLGNLQNHSAAHSQNKATGSGLPQKSGKSSHTNFPPSSKVNHSTQGQAPLIPNSSTLSDEELALLLHQELNSSPRVPRVPRVRHAGSFPQLASQAATGMMKRTSSSGTKDHNLVPRRKGKDGSKDVLRSSSEHDDEVKRTDRVASPDQGRRETVHKGDVSKREVNGSVRPHKKNIPVLTTSTSSGPSSSNEANDNKVSSIHNTPINNSDDDTGMVGGPHRTLPALINEIMSKRRRMTYEELCNAVLPHWHTLRKHNGERYAYSSHSQAVLDCLRNRQEWAQLIDRGPKTSLSRKRRKLDAEESEDNEDGAHDSKKEVESRSLESQREEFPKGKRNARKRRRLALQGRGVKDLRNRRKAGVVIEDDDDDEETLSNSSENSIFSEDEIQGGGRGLVESDASSSSDEIQNM</sequence>
<dbReference type="PANTHER" id="PTHR14571:SF9">
    <property type="entry name" value="HISTONE-LYSINE N-METHYLTRANSFERASE SET-26-RELATED"/>
    <property type="match status" value="1"/>
</dbReference>
<dbReference type="InterPro" id="IPR013083">
    <property type="entry name" value="Znf_RING/FYVE/PHD"/>
</dbReference>
<feature type="compositionally biased region" description="Polar residues" evidence="6">
    <location>
        <begin position="1129"/>
        <end position="1140"/>
    </location>
</feature>
<feature type="compositionally biased region" description="Low complexity" evidence="6">
    <location>
        <begin position="679"/>
        <end position="693"/>
    </location>
</feature>
<dbReference type="Pfam" id="PF24659">
    <property type="entry name" value="DUF7648"/>
    <property type="match status" value="1"/>
</dbReference>
<feature type="compositionally biased region" description="Polar residues" evidence="6">
    <location>
        <begin position="922"/>
        <end position="939"/>
    </location>
</feature>
<feature type="compositionally biased region" description="Polar residues" evidence="6">
    <location>
        <begin position="449"/>
        <end position="458"/>
    </location>
</feature>
<dbReference type="Gene3D" id="3.30.40.10">
    <property type="entry name" value="Zinc/RING finger domain, C3HC4 (zinc finger)"/>
    <property type="match status" value="1"/>
</dbReference>
<dbReference type="EMBL" id="KK198756">
    <property type="protein sequence ID" value="KCW77306.1"/>
    <property type="molecule type" value="Genomic_DNA"/>
</dbReference>
<feature type="region of interest" description="Disordered" evidence="6">
    <location>
        <begin position="389"/>
        <end position="458"/>
    </location>
</feature>
<dbReference type="FunCoup" id="A0A059CGK1">
    <property type="interactions" value="2110"/>
</dbReference>
<feature type="compositionally biased region" description="Polar residues" evidence="6">
    <location>
        <begin position="733"/>
        <end position="786"/>
    </location>
</feature>
<dbReference type="GO" id="GO:0008270">
    <property type="term" value="F:zinc ion binding"/>
    <property type="evidence" value="ECO:0007669"/>
    <property type="project" value="UniProtKB-KW"/>
</dbReference>
<dbReference type="PROSITE" id="PS01359">
    <property type="entry name" value="ZF_PHD_1"/>
    <property type="match status" value="1"/>
</dbReference>
<evidence type="ECO:0000313" key="8">
    <source>
        <dbReference type="EMBL" id="KCW77306.1"/>
    </source>
</evidence>
<feature type="compositionally biased region" description="Basic residues" evidence="6">
    <location>
        <begin position="1064"/>
        <end position="1074"/>
    </location>
</feature>
<feature type="domain" description="Zinc finger PHD-type" evidence="7">
    <location>
        <begin position="25"/>
        <end position="68"/>
    </location>
</feature>
<feature type="compositionally biased region" description="Basic and acidic residues" evidence="6">
    <location>
        <begin position="399"/>
        <end position="413"/>
    </location>
</feature>
<name>A0A059CGK1_EUCGR</name>
<proteinExistence type="predicted"/>
<dbReference type="InParanoid" id="A0A059CGK1"/>
<dbReference type="InterPro" id="IPR019786">
    <property type="entry name" value="Zinc_finger_PHD-type_CS"/>
</dbReference>
<evidence type="ECO:0000259" key="7">
    <source>
        <dbReference type="SMART" id="SM00249"/>
    </source>
</evidence>
<dbReference type="STRING" id="71139.A0A059CGK1"/>
<dbReference type="eggNOG" id="ENOG502QV2I">
    <property type="taxonomic scope" value="Eukaryota"/>
</dbReference>
<organism evidence="8">
    <name type="scientific">Eucalyptus grandis</name>
    <name type="common">Flooded gum</name>
    <dbReference type="NCBI Taxonomy" id="71139"/>
    <lineage>
        <taxon>Eukaryota</taxon>
        <taxon>Viridiplantae</taxon>
        <taxon>Streptophyta</taxon>
        <taxon>Embryophyta</taxon>
        <taxon>Tracheophyta</taxon>
        <taxon>Spermatophyta</taxon>
        <taxon>Magnoliopsida</taxon>
        <taxon>eudicotyledons</taxon>
        <taxon>Gunneridae</taxon>
        <taxon>Pentapetalae</taxon>
        <taxon>rosids</taxon>
        <taxon>malvids</taxon>
        <taxon>Myrtales</taxon>
        <taxon>Myrtaceae</taxon>
        <taxon>Myrtoideae</taxon>
        <taxon>Eucalypteae</taxon>
        <taxon>Eucalyptus</taxon>
    </lineage>
</organism>
<evidence type="ECO:0000256" key="2">
    <source>
        <dbReference type="ARBA" id="ARBA00022723"/>
    </source>
</evidence>
<feature type="compositionally biased region" description="Low complexity" evidence="6">
    <location>
        <begin position="711"/>
        <end position="731"/>
    </location>
</feature>
<dbReference type="InterPro" id="IPR001965">
    <property type="entry name" value="Znf_PHD"/>
</dbReference>
<feature type="compositionally biased region" description="Polar residues" evidence="6">
    <location>
        <begin position="502"/>
        <end position="522"/>
    </location>
</feature>
<evidence type="ECO:0000256" key="6">
    <source>
        <dbReference type="SAM" id="MobiDB-lite"/>
    </source>
</evidence>
<reference evidence="8" key="1">
    <citation type="submission" date="2013-07" db="EMBL/GenBank/DDBJ databases">
        <title>The genome of Eucalyptus grandis.</title>
        <authorList>
            <person name="Schmutz J."/>
            <person name="Hayes R."/>
            <person name="Myburg A."/>
            <person name="Tuskan G."/>
            <person name="Grattapaglia D."/>
            <person name="Rokhsar D.S."/>
        </authorList>
    </citation>
    <scope>NUCLEOTIDE SEQUENCE</scope>
    <source>
        <tissue evidence="8">Leaf extractions</tissue>
    </source>
</reference>
<feature type="compositionally biased region" description="Basic and acidic residues" evidence="6">
    <location>
        <begin position="852"/>
        <end position="896"/>
    </location>
</feature>
<feature type="compositionally biased region" description="Polar residues" evidence="6">
    <location>
        <begin position="822"/>
        <end position="839"/>
    </location>
</feature>
<dbReference type="OrthoDB" id="79252at2759"/>
<dbReference type="SUPFAM" id="SSF57903">
    <property type="entry name" value="FYVE/PHD zinc finger"/>
    <property type="match status" value="1"/>
</dbReference>
<comment type="subcellular location">
    <subcellularLocation>
        <location evidence="1">Nucleus</location>
    </subcellularLocation>
</comment>
<feature type="compositionally biased region" description="Low complexity" evidence="6">
    <location>
        <begin position="911"/>
        <end position="921"/>
    </location>
</feature>
<evidence type="ECO:0000256" key="1">
    <source>
        <dbReference type="ARBA" id="ARBA00004123"/>
    </source>
</evidence>
<feature type="region of interest" description="Disordered" evidence="6">
    <location>
        <begin position="1022"/>
        <end position="1140"/>
    </location>
</feature>
<dbReference type="Gramene" id="KCW77306">
    <property type="protein sequence ID" value="KCW77306"/>
    <property type="gene ID" value="EUGRSUZ_D01670"/>
</dbReference>
<feature type="compositionally biased region" description="Basic and acidic residues" evidence="6">
    <location>
        <begin position="1040"/>
        <end position="1063"/>
    </location>
</feature>
<feature type="region of interest" description="Disordered" evidence="6">
    <location>
        <begin position="807"/>
        <end position="949"/>
    </location>
</feature>
<evidence type="ECO:0000256" key="3">
    <source>
        <dbReference type="ARBA" id="ARBA00022771"/>
    </source>
</evidence>